<evidence type="ECO:0000313" key="4">
    <source>
        <dbReference type="Proteomes" id="UP000568158"/>
    </source>
</evidence>
<dbReference type="EMBL" id="JABCYN010000034">
    <property type="protein sequence ID" value="KAF6008859.1"/>
    <property type="molecule type" value="Genomic_DNA"/>
</dbReference>
<dbReference type="AlphaFoldDB" id="A0A7D9CZK9"/>
<accession>A0A7D9CZK9</accession>
<organism evidence="2 3">
    <name type="scientific">Dekkera bruxellensis</name>
    <name type="common">Brettanomyces custersii</name>
    <dbReference type="NCBI Taxonomy" id="5007"/>
    <lineage>
        <taxon>Eukaryota</taxon>
        <taxon>Fungi</taxon>
        <taxon>Dikarya</taxon>
        <taxon>Ascomycota</taxon>
        <taxon>Saccharomycotina</taxon>
        <taxon>Pichiomycetes</taxon>
        <taxon>Pichiales</taxon>
        <taxon>Pichiaceae</taxon>
        <taxon>Brettanomyces</taxon>
    </lineage>
</organism>
<sequence length="326" mass="37232">MTEPNSSGKKEEEVLSMFFDEDFAPTDYVDAIFSSGLRKEETRMKDKSLHFANVASLQSLQTKCSSLLTHFDYYTNELTRRFEDKMRELENTSSIISYRRNSSDEVKNSEESTVGGPEAGITRLEYYVDNLTSSLISAQMDLASATQKTTKFARDQSFLQTESSVEELKQMIEIKRRIYKVVEVFDTVRSLISSGEDGEETAEVANAENNGVFEIAMTGSNTSGHQKEDELDLNEKDPDLHFSADTFASALSLLKELILEQISSERRLVQDEQRKMKGPKKEFVVVIDGMIRLEPFFSSMVMFNSQYKEFVGFLKTEKTRYMKIFA</sequence>
<keyword evidence="3" id="KW-1185">Reference proteome</keyword>
<reference evidence="2 3" key="1">
    <citation type="submission" date="2019-07" db="EMBL/GenBank/DDBJ databases">
        <authorList>
            <person name="Friedrich A."/>
            <person name="Schacherer J."/>
        </authorList>
    </citation>
    <scope>NUCLEOTIDE SEQUENCE [LARGE SCALE GENOMIC DNA]</scope>
</reference>
<dbReference type="Gene3D" id="6.10.250.2790">
    <property type="match status" value="1"/>
</dbReference>
<evidence type="ECO:0000313" key="1">
    <source>
        <dbReference type="EMBL" id="KAF6008859.1"/>
    </source>
</evidence>
<dbReference type="Proteomes" id="UP000568158">
    <property type="component" value="Unassembled WGS sequence"/>
</dbReference>
<reference evidence="1 4" key="2">
    <citation type="journal article" date="2020" name="Appl. Microbiol. Biotechnol.">
        <title>Targeted gene deletion in Brettanomyces bruxellensis with an expression-free CRISPR-Cas9 system.</title>
        <authorList>
            <person name="Varela C."/>
            <person name="Bartel C."/>
            <person name="Onetto C."/>
            <person name="Borneman A."/>
        </authorList>
    </citation>
    <scope>NUCLEOTIDE SEQUENCE [LARGE SCALE GENOMIC DNA]</scope>
    <source>
        <strain evidence="1 4">AWRI1613</strain>
    </source>
</reference>
<evidence type="ECO:0000313" key="3">
    <source>
        <dbReference type="Proteomes" id="UP000478008"/>
    </source>
</evidence>
<proteinExistence type="predicted"/>
<dbReference type="Proteomes" id="UP000478008">
    <property type="component" value="Unassembled WGS sequence"/>
</dbReference>
<protein>
    <submittedName>
        <fullName evidence="2">DEBR0S4_05226g1_1</fullName>
    </submittedName>
</protein>
<evidence type="ECO:0000313" key="2">
    <source>
        <dbReference type="EMBL" id="VUG18899.1"/>
    </source>
</evidence>
<gene>
    <name evidence="2" type="ORF">DEBR0S4_05226G</name>
    <name evidence="1" type="ORF">HII12_004088</name>
</gene>
<name>A0A7D9CZK9_DEKBR</name>
<dbReference type="EMBL" id="CABFWN010000004">
    <property type="protein sequence ID" value="VUG18899.1"/>
    <property type="molecule type" value="Genomic_DNA"/>
</dbReference>